<dbReference type="InterPro" id="IPR008948">
    <property type="entry name" value="L-Aspartase-like"/>
</dbReference>
<dbReference type="PROSITE" id="PS00163">
    <property type="entry name" value="FUMARATE_LYASES"/>
    <property type="match status" value="1"/>
</dbReference>
<evidence type="ECO:0000256" key="12">
    <source>
        <dbReference type="NCBIfam" id="TIGR00928"/>
    </source>
</evidence>
<dbReference type="InterPro" id="IPR004769">
    <property type="entry name" value="Pur_lyase"/>
</dbReference>
<dbReference type="Gene3D" id="1.10.40.30">
    <property type="entry name" value="Fumarase/aspartase (C-terminal domain)"/>
    <property type="match status" value="1"/>
</dbReference>
<evidence type="ECO:0000259" key="14">
    <source>
        <dbReference type="Pfam" id="PF00206"/>
    </source>
</evidence>
<dbReference type="GO" id="GO:0006189">
    <property type="term" value="P:'de novo' IMP biosynthetic process"/>
    <property type="evidence" value="ECO:0007669"/>
    <property type="project" value="UniProtKB-UniPathway"/>
</dbReference>
<dbReference type="Gene3D" id="1.10.275.10">
    <property type="entry name" value="Fumarase/aspartase (N-terminal domain)"/>
    <property type="match status" value="1"/>
</dbReference>
<dbReference type="InterPro" id="IPR022761">
    <property type="entry name" value="Fumarate_lyase_N"/>
</dbReference>
<evidence type="ECO:0000256" key="5">
    <source>
        <dbReference type="ARBA" id="ARBA00017058"/>
    </source>
</evidence>
<dbReference type="PANTHER" id="PTHR43411">
    <property type="entry name" value="ADENYLOSUCCINATE LYASE"/>
    <property type="match status" value="1"/>
</dbReference>
<keyword evidence="6 13" id="KW-0658">Purine biosynthesis</keyword>
<evidence type="ECO:0000256" key="1">
    <source>
        <dbReference type="ARBA" id="ARBA00004706"/>
    </source>
</evidence>
<dbReference type="InterPro" id="IPR020557">
    <property type="entry name" value="Fumarate_lyase_CS"/>
</dbReference>
<keyword evidence="7 13" id="KW-0456">Lyase</keyword>
<dbReference type="PANTHER" id="PTHR43411:SF1">
    <property type="entry name" value="ADENYLOSUCCINATE LYASE"/>
    <property type="match status" value="1"/>
</dbReference>
<comment type="catalytic activity">
    <reaction evidence="8">
        <text>(2S)-2-[5-amino-1-(5-phospho-beta-D-ribosyl)imidazole-4-carboxamido]succinate = 5-amino-1-(5-phospho-beta-D-ribosyl)imidazole-4-carboxamide + fumarate</text>
        <dbReference type="Rhea" id="RHEA:23920"/>
        <dbReference type="ChEBI" id="CHEBI:29806"/>
        <dbReference type="ChEBI" id="CHEBI:58443"/>
        <dbReference type="ChEBI" id="CHEBI:58475"/>
        <dbReference type="EC" id="4.3.2.2"/>
    </reaction>
    <physiologicalReaction direction="left-to-right" evidence="8">
        <dbReference type="Rhea" id="RHEA:23921"/>
    </physiologicalReaction>
</comment>
<dbReference type="NCBIfam" id="TIGR00928">
    <property type="entry name" value="purB"/>
    <property type="match status" value="1"/>
</dbReference>
<evidence type="ECO:0000256" key="10">
    <source>
        <dbReference type="ARBA" id="ARBA00030717"/>
    </source>
</evidence>
<evidence type="ECO:0000256" key="6">
    <source>
        <dbReference type="ARBA" id="ARBA00022755"/>
    </source>
</evidence>
<comment type="function">
    <text evidence="9">Catalyzes two reactions in de novo purine nucleotide biosynthesis. Catalyzes the breakdown of 5-aminoimidazole- (N-succinylocarboxamide) ribotide (SAICAR or 2-[5-amino-1-(5-phospho-beta-D-ribosyl)imidazole-4-carboxamido]succinate) to 5-aminoimidazole-4-carboxamide ribotide (AICAR or 5-amino-1-(5-phospho-beta-D-ribosyl)imidazole-4-carboxamide) and fumarate, and of adenylosuccinate (ADS or N(6)-(1,2-dicarboxyethyl)-AMP) to adenosine monophosphate (AMP) and fumarate.</text>
</comment>
<gene>
    <name evidence="16" type="ORF">A3B40_04810</name>
</gene>
<dbReference type="GO" id="GO:0070626">
    <property type="term" value="F:(S)-2-(5-amino-1-(5-phospho-D-ribosyl)imidazole-4-carboxamido) succinate lyase (fumarate-forming) activity"/>
    <property type="evidence" value="ECO:0007669"/>
    <property type="project" value="RHEA"/>
</dbReference>
<dbReference type="InterPro" id="IPR024083">
    <property type="entry name" value="Fumarase/histidase_N"/>
</dbReference>
<sequence>MDPLTRISPLDGRYASQLTELNKFFSDFAYFKYRLLVEIKYLLFLSSEKIIEPITKKQADKINRLWREFSHADAKRIKTIEDKIKHDVKAIEYFLQEKFAKKNLSVFASYLHLCLTSDDVNNLAYSLMLLQSKKEIILPELKKIMEQLKILIKIYADSAMLGRTHGQPAVPTTFGKELANFYQRLKKQEEKLSRFTFEGKLSGAVGNFNAMAFVFPTVDWLQKSKKFVSSLGLQPNLYTTQILPYDNWIEFFQTLALVNQILMNLSQDVWIYIMLEDLKLKVVEKEVGSSTMPQKVNPINFENAEGNLQIANSLFQFFQNKLSVSRLQRDLSDSPVKRSMGSALGYTIVAWKSLQLGLAKIDVNRQKSNETLNNHWEVLTEAVQTFLRLKKDSKGYDKVKDLVRGKQLNKEDYLELLKQLGLANEEKLVKLKPENYLGLAKKLVGLIK</sequence>
<evidence type="ECO:0000256" key="7">
    <source>
        <dbReference type="ARBA" id="ARBA00023239"/>
    </source>
</evidence>
<dbReference type="EMBL" id="MGAI01000034">
    <property type="protein sequence ID" value="OGK44167.1"/>
    <property type="molecule type" value="Genomic_DNA"/>
</dbReference>
<feature type="domain" description="Adenylosuccinate lyase PurB C-terminal" evidence="15">
    <location>
        <begin position="325"/>
        <end position="437"/>
    </location>
</feature>
<dbReference type="GO" id="GO:0044208">
    <property type="term" value="P:'de novo' AMP biosynthetic process"/>
    <property type="evidence" value="ECO:0007669"/>
    <property type="project" value="UniProtKB-UniPathway"/>
</dbReference>
<dbReference type="Proteomes" id="UP000178040">
    <property type="component" value="Unassembled WGS sequence"/>
</dbReference>
<evidence type="ECO:0000256" key="8">
    <source>
        <dbReference type="ARBA" id="ARBA00024477"/>
    </source>
</evidence>
<dbReference type="SUPFAM" id="SSF48557">
    <property type="entry name" value="L-aspartase-like"/>
    <property type="match status" value="1"/>
</dbReference>
<dbReference type="GO" id="GO:0004018">
    <property type="term" value="F:N6-(1,2-dicarboxyethyl)AMP AMP-lyase (fumarate-forming) activity"/>
    <property type="evidence" value="ECO:0007669"/>
    <property type="project" value="UniProtKB-UniRule"/>
</dbReference>
<comment type="catalytic activity">
    <reaction evidence="11">
        <text>N(6)-(1,2-dicarboxyethyl)-AMP = fumarate + AMP</text>
        <dbReference type="Rhea" id="RHEA:16853"/>
        <dbReference type="ChEBI" id="CHEBI:29806"/>
        <dbReference type="ChEBI" id="CHEBI:57567"/>
        <dbReference type="ChEBI" id="CHEBI:456215"/>
        <dbReference type="EC" id="4.3.2.2"/>
    </reaction>
    <physiologicalReaction direction="left-to-right" evidence="11">
        <dbReference type="Rhea" id="RHEA:16854"/>
    </physiologicalReaction>
</comment>
<name>A0A1F7ILC7_9BACT</name>
<evidence type="ECO:0000256" key="9">
    <source>
        <dbReference type="ARBA" id="ARBA00025012"/>
    </source>
</evidence>
<evidence type="ECO:0000256" key="4">
    <source>
        <dbReference type="ARBA" id="ARBA00012339"/>
    </source>
</evidence>
<evidence type="ECO:0000256" key="2">
    <source>
        <dbReference type="ARBA" id="ARBA00004734"/>
    </source>
</evidence>
<accession>A0A1F7ILC7</accession>
<dbReference type="NCBIfam" id="NF006764">
    <property type="entry name" value="PRK09285.1"/>
    <property type="match status" value="1"/>
</dbReference>
<evidence type="ECO:0000313" key="17">
    <source>
        <dbReference type="Proteomes" id="UP000178040"/>
    </source>
</evidence>
<evidence type="ECO:0000256" key="3">
    <source>
        <dbReference type="ARBA" id="ARBA00008273"/>
    </source>
</evidence>
<dbReference type="InterPro" id="IPR047136">
    <property type="entry name" value="PurB_bact"/>
</dbReference>
<dbReference type="Pfam" id="PF00206">
    <property type="entry name" value="Lyase_1"/>
    <property type="match status" value="1"/>
</dbReference>
<comment type="pathway">
    <text evidence="1 13">Purine metabolism; IMP biosynthesis via de novo pathway; 5-amino-1-(5-phospho-D-ribosyl)imidazole-4-carboxamide from 5-amino-1-(5-phospho-D-ribosyl)imidazole-4-carboxylate: step 2/2.</text>
</comment>
<protein>
    <recommendedName>
        <fullName evidence="5 12">Adenylosuccinate lyase</fullName>
        <shortName evidence="13">ASL</shortName>
        <ecNumber evidence="4 12">4.3.2.2</ecNumber>
    </recommendedName>
    <alternativeName>
        <fullName evidence="10 13">Adenylosuccinase</fullName>
    </alternativeName>
</protein>
<comment type="caution">
    <text evidence="16">The sequence shown here is derived from an EMBL/GenBank/DDBJ whole genome shotgun (WGS) entry which is preliminary data.</text>
</comment>
<comment type="similarity">
    <text evidence="3 13">Belongs to the lyase 1 family. Adenylosuccinate lyase subfamily.</text>
</comment>
<evidence type="ECO:0000256" key="11">
    <source>
        <dbReference type="ARBA" id="ARBA00049115"/>
    </source>
</evidence>
<dbReference type="Pfam" id="PF08328">
    <property type="entry name" value="ASL_C"/>
    <property type="match status" value="1"/>
</dbReference>
<evidence type="ECO:0000256" key="13">
    <source>
        <dbReference type="RuleBase" id="RU361172"/>
    </source>
</evidence>
<comment type="pathway">
    <text evidence="2 13">Purine metabolism; AMP biosynthesis via de novo pathway; AMP from IMP: step 2/2.</text>
</comment>
<dbReference type="InterPro" id="IPR000362">
    <property type="entry name" value="Fumarate_lyase_fam"/>
</dbReference>
<dbReference type="AlphaFoldDB" id="A0A1F7ILC7"/>
<feature type="domain" description="Fumarate lyase N-terminal" evidence="14">
    <location>
        <begin position="49"/>
        <end position="306"/>
    </location>
</feature>
<reference evidence="16 17" key="1">
    <citation type="journal article" date="2016" name="Nat. Commun.">
        <title>Thousands of microbial genomes shed light on interconnected biogeochemical processes in an aquifer system.</title>
        <authorList>
            <person name="Anantharaman K."/>
            <person name="Brown C.T."/>
            <person name="Hug L.A."/>
            <person name="Sharon I."/>
            <person name="Castelle C.J."/>
            <person name="Probst A.J."/>
            <person name="Thomas B.C."/>
            <person name="Singh A."/>
            <person name="Wilkins M.J."/>
            <person name="Karaoz U."/>
            <person name="Brodie E.L."/>
            <person name="Williams K.H."/>
            <person name="Hubbard S.S."/>
            <person name="Banfield J.F."/>
        </authorList>
    </citation>
    <scope>NUCLEOTIDE SEQUENCE [LARGE SCALE GENOMIC DNA]</scope>
</reference>
<dbReference type="EC" id="4.3.2.2" evidence="4 12"/>
<evidence type="ECO:0000313" key="16">
    <source>
        <dbReference type="EMBL" id="OGK44167.1"/>
    </source>
</evidence>
<proteinExistence type="inferred from homology"/>
<dbReference type="PRINTS" id="PR00149">
    <property type="entry name" value="FUMRATELYASE"/>
</dbReference>
<dbReference type="UniPathway" id="UPA00074">
    <property type="reaction ID" value="UER00132"/>
</dbReference>
<dbReference type="Gene3D" id="1.20.200.10">
    <property type="entry name" value="Fumarase/aspartase (Central domain)"/>
    <property type="match status" value="1"/>
</dbReference>
<dbReference type="InterPro" id="IPR013539">
    <property type="entry name" value="PurB_C"/>
</dbReference>
<dbReference type="UniPathway" id="UPA00075">
    <property type="reaction ID" value="UER00336"/>
</dbReference>
<organism evidence="16 17">
    <name type="scientific">Candidatus Roizmanbacteria bacterium RIFCSPLOWO2_01_FULL_37_16</name>
    <dbReference type="NCBI Taxonomy" id="1802058"/>
    <lineage>
        <taxon>Bacteria</taxon>
        <taxon>Candidatus Roizmaniibacteriota</taxon>
    </lineage>
</organism>
<evidence type="ECO:0000259" key="15">
    <source>
        <dbReference type="Pfam" id="PF08328"/>
    </source>
</evidence>